<evidence type="ECO:0000256" key="4">
    <source>
        <dbReference type="ARBA" id="ARBA00017870"/>
    </source>
</evidence>
<dbReference type="GO" id="GO:0005737">
    <property type="term" value="C:cytoplasm"/>
    <property type="evidence" value="ECO:0007669"/>
    <property type="project" value="TreeGrafter"/>
</dbReference>
<accession>A0A0P4WF93</accession>
<reference evidence="15" key="1">
    <citation type="submission" date="2015-09" db="EMBL/GenBank/DDBJ databases">
        <title>Scylla olivacea transcriptome.</title>
        <authorList>
            <person name="Ikhwanuddin M."/>
        </authorList>
    </citation>
    <scope>NUCLEOTIDE SEQUENCE</scope>
</reference>
<dbReference type="PANTHER" id="PTHR15822:SF4">
    <property type="entry name" value="TYROSYL-DNA PHOSPHODIESTERASE 2"/>
    <property type="match status" value="1"/>
</dbReference>
<evidence type="ECO:0000256" key="5">
    <source>
        <dbReference type="ARBA" id="ARBA00022722"/>
    </source>
</evidence>
<name>A0A0P4WF93_SCYOL</name>
<dbReference type="InterPro" id="IPR036691">
    <property type="entry name" value="Endo/exonu/phosph_ase_sf"/>
</dbReference>
<evidence type="ECO:0000256" key="13">
    <source>
        <dbReference type="SAM" id="MobiDB-lite"/>
    </source>
</evidence>
<dbReference type="GO" id="GO:0006302">
    <property type="term" value="P:double-strand break repair"/>
    <property type="evidence" value="ECO:0007669"/>
    <property type="project" value="TreeGrafter"/>
</dbReference>
<evidence type="ECO:0000256" key="9">
    <source>
        <dbReference type="ARBA" id="ARBA00022842"/>
    </source>
</evidence>
<dbReference type="PANTHER" id="PTHR15822">
    <property type="entry name" value="TRAF AND TNF RECEPTOR-ASSOCIATED PROTEIN"/>
    <property type="match status" value="1"/>
</dbReference>
<evidence type="ECO:0000313" key="15">
    <source>
        <dbReference type="EMBL" id="JAI64365.1"/>
    </source>
</evidence>
<evidence type="ECO:0000256" key="12">
    <source>
        <dbReference type="ARBA" id="ARBA00031304"/>
    </source>
</evidence>
<dbReference type="InterPro" id="IPR051547">
    <property type="entry name" value="TDP2-like"/>
</dbReference>
<dbReference type="SUPFAM" id="SSF56219">
    <property type="entry name" value="DNase I-like"/>
    <property type="match status" value="1"/>
</dbReference>
<protein>
    <recommendedName>
        <fullName evidence="4">Tyrosyl-DNA phosphodiesterase 2</fullName>
    </recommendedName>
    <alternativeName>
        <fullName evidence="12">5'-tyrosyl-DNA phosphodiesterase</fullName>
    </alternativeName>
</protein>
<sequence length="388" mass="43702">MERQREHREEINLSGDSDDDDNVPDVATCQKLVEQFAELTNTDEACAQFYLQDRQWDLERAVNAFFEAKTGGIKVLQDGDEPEVVVTFDSKLVSVLEEGVMTEEAPKKFCFMTWNIDGLDEKNLKKRTKAVATVIDREKADIVFLQEAIPNTFTYLEQLLPQFLFIAGGVDNYFTLTLLRRTTVHFDDQTLEPFANTSMGRNLLCVEAHIGELKLQLLNSHLESTAEFTRERVEQLKLAFTKMKGAPPGVTTLFGGDLNLRDKEVVQAGLPQGVVDLWEACGQRPECRYTWDTTRNTNREFPGRFKPRLRFDRVYLHAPSCSTPTAVPLHFGLVGLQRVNNTQSFPSDHWGIVVHFEIGKKGSGGIGVVPSTNGPSTSSQANSLKRKR</sequence>
<dbReference type="CDD" id="cd09080">
    <property type="entry name" value="TDP2"/>
    <property type="match status" value="1"/>
</dbReference>
<feature type="domain" description="Endonuclease/exonuclease/phosphatase" evidence="14">
    <location>
        <begin position="112"/>
        <end position="349"/>
    </location>
</feature>
<keyword evidence="8" id="KW-0378">Hydrolase</keyword>
<keyword evidence="11" id="KW-0539">Nucleus</keyword>
<feature type="region of interest" description="Disordered" evidence="13">
    <location>
        <begin position="364"/>
        <end position="388"/>
    </location>
</feature>
<evidence type="ECO:0000256" key="8">
    <source>
        <dbReference type="ARBA" id="ARBA00022801"/>
    </source>
</evidence>
<dbReference type="SUPFAM" id="SSF46934">
    <property type="entry name" value="UBA-like"/>
    <property type="match status" value="1"/>
</dbReference>
<keyword evidence="9" id="KW-0460">Magnesium</keyword>
<dbReference type="InterPro" id="IPR005135">
    <property type="entry name" value="Endo/exonuclease/phosphatase"/>
</dbReference>
<comment type="subcellular location">
    <subcellularLocation>
        <location evidence="3">Nucleus</location>
        <location evidence="3">PML body</location>
    </subcellularLocation>
</comment>
<dbReference type="InterPro" id="IPR009060">
    <property type="entry name" value="UBA-like_sf"/>
</dbReference>
<dbReference type="GO" id="GO:0004518">
    <property type="term" value="F:nuclease activity"/>
    <property type="evidence" value="ECO:0007669"/>
    <property type="project" value="UniProtKB-KW"/>
</dbReference>
<evidence type="ECO:0000256" key="1">
    <source>
        <dbReference type="ARBA" id="ARBA00001936"/>
    </source>
</evidence>
<evidence type="ECO:0000259" key="14">
    <source>
        <dbReference type="Pfam" id="PF03372"/>
    </source>
</evidence>
<dbReference type="Gene3D" id="1.10.8.10">
    <property type="entry name" value="DNA helicase RuvA subunit, C-terminal domain"/>
    <property type="match status" value="1"/>
</dbReference>
<keyword evidence="6" id="KW-0479">Metal-binding</keyword>
<dbReference type="EMBL" id="GDRN01067478">
    <property type="protein sequence ID" value="JAI64365.1"/>
    <property type="molecule type" value="Transcribed_RNA"/>
</dbReference>
<dbReference type="Pfam" id="PF03372">
    <property type="entry name" value="Exo_endo_phos"/>
    <property type="match status" value="1"/>
</dbReference>
<dbReference type="GO" id="GO:0070260">
    <property type="term" value="F:5'-tyrosyl-DNA phosphodiesterase activity"/>
    <property type="evidence" value="ECO:0007669"/>
    <property type="project" value="TreeGrafter"/>
</dbReference>
<keyword evidence="5" id="KW-0540">Nuclease</keyword>
<dbReference type="CDD" id="cd14672">
    <property type="entry name" value="UBA_ceTYDP2_like"/>
    <property type="match status" value="1"/>
</dbReference>
<dbReference type="FunFam" id="3.60.10.10:FF:000024">
    <property type="entry name" value="Tyrosyl-DNA phosphodiesterase 2"/>
    <property type="match status" value="1"/>
</dbReference>
<dbReference type="GO" id="GO:0046872">
    <property type="term" value="F:metal ion binding"/>
    <property type="evidence" value="ECO:0007669"/>
    <property type="project" value="UniProtKB-KW"/>
</dbReference>
<feature type="compositionally biased region" description="Basic and acidic residues" evidence="13">
    <location>
        <begin position="1"/>
        <end position="11"/>
    </location>
</feature>
<dbReference type="Pfam" id="PF14555">
    <property type="entry name" value="UBA_4"/>
    <property type="match status" value="1"/>
</dbReference>
<evidence type="ECO:0000256" key="6">
    <source>
        <dbReference type="ARBA" id="ARBA00022723"/>
    </source>
</evidence>
<keyword evidence="7" id="KW-0227">DNA damage</keyword>
<feature type="region of interest" description="Disordered" evidence="13">
    <location>
        <begin position="1"/>
        <end position="23"/>
    </location>
</feature>
<comment type="cofactor">
    <cofactor evidence="1">
        <name>Mn(2+)</name>
        <dbReference type="ChEBI" id="CHEBI:29035"/>
    </cofactor>
</comment>
<keyword evidence="10" id="KW-0234">DNA repair</keyword>
<feature type="compositionally biased region" description="Polar residues" evidence="13">
    <location>
        <begin position="372"/>
        <end position="388"/>
    </location>
</feature>
<evidence type="ECO:0000256" key="7">
    <source>
        <dbReference type="ARBA" id="ARBA00022763"/>
    </source>
</evidence>
<evidence type="ECO:0000256" key="11">
    <source>
        <dbReference type="ARBA" id="ARBA00023242"/>
    </source>
</evidence>
<evidence type="ECO:0000256" key="10">
    <source>
        <dbReference type="ARBA" id="ARBA00023204"/>
    </source>
</evidence>
<dbReference type="GO" id="GO:0016605">
    <property type="term" value="C:PML body"/>
    <property type="evidence" value="ECO:0007669"/>
    <property type="project" value="UniProtKB-SubCell"/>
</dbReference>
<proteinExistence type="predicted"/>
<organism evidence="15">
    <name type="scientific">Scylla olivacea</name>
    <name type="common">Orange mud crab</name>
    <name type="synonym">Cancer olivacea</name>
    <dbReference type="NCBI Taxonomy" id="85551"/>
    <lineage>
        <taxon>Eukaryota</taxon>
        <taxon>Metazoa</taxon>
        <taxon>Ecdysozoa</taxon>
        <taxon>Arthropoda</taxon>
        <taxon>Crustacea</taxon>
        <taxon>Multicrustacea</taxon>
        <taxon>Malacostraca</taxon>
        <taxon>Eumalacostraca</taxon>
        <taxon>Eucarida</taxon>
        <taxon>Decapoda</taxon>
        <taxon>Pleocyemata</taxon>
        <taxon>Brachyura</taxon>
        <taxon>Eubrachyura</taxon>
        <taxon>Portunoidea</taxon>
        <taxon>Portunidae</taxon>
        <taxon>Portuninae</taxon>
        <taxon>Scylla</taxon>
    </lineage>
</organism>
<evidence type="ECO:0000256" key="3">
    <source>
        <dbReference type="ARBA" id="ARBA00004322"/>
    </source>
</evidence>
<evidence type="ECO:0000256" key="2">
    <source>
        <dbReference type="ARBA" id="ARBA00001946"/>
    </source>
</evidence>
<dbReference type="GO" id="GO:0003697">
    <property type="term" value="F:single-stranded DNA binding"/>
    <property type="evidence" value="ECO:0007669"/>
    <property type="project" value="TreeGrafter"/>
</dbReference>
<dbReference type="AlphaFoldDB" id="A0A0P4WF93"/>
<dbReference type="Gene3D" id="3.60.10.10">
    <property type="entry name" value="Endonuclease/exonuclease/phosphatase"/>
    <property type="match status" value="1"/>
</dbReference>
<comment type="cofactor">
    <cofactor evidence="2">
        <name>Mg(2+)</name>
        <dbReference type="ChEBI" id="CHEBI:18420"/>
    </cofactor>
</comment>